<evidence type="ECO:0000313" key="11">
    <source>
        <dbReference type="Proteomes" id="UP000010408"/>
    </source>
</evidence>
<dbReference type="FunFam" id="3.40.1440.10:FF:000001">
    <property type="entry name" value="UvrABC system protein C"/>
    <property type="match status" value="1"/>
</dbReference>
<dbReference type="SUPFAM" id="SSF47781">
    <property type="entry name" value="RuvA domain 2-like"/>
    <property type="match status" value="1"/>
</dbReference>
<reference evidence="10 11" key="1">
    <citation type="submission" date="2012-05" db="EMBL/GenBank/DDBJ databases">
        <authorList>
            <person name="Weinstock G."/>
            <person name="Sodergren E."/>
            <person name="Lobos E.A."/>
            <person name="Fulton L."/>
            <person name="Fulton R."/>
            <person name="Courtney L."/>
            <person name="Fronick C."/>
            <person name="O'Laughlin M."/>
            <person name="Godfrey J."/>
            <person name="Wilson R.M."/>
            <person name="Miner T."/>
            <person name="Farmer C."/>
            <person name="Delehaunty K."/>
            <person name="Cordes M."/>
            <person name="Minx P."/>
            <person name="Tomlinson C."/>
            <person name="Chen J."/>
            <person name="Wollam A."/>
            <person name="Pepin K.H."/>
            <person name="Bhonagiri V."/>
            <person name="Zhang X."/>
            <person name="Suruliraj S."/>
            <person name="Warren W."/>
            <person name="Mitreva M."/>
            <person name="Mardis E.R."/>
            <person name="Wilson R.K."/>
        </authorList>
    </citation>
    <scope>NUCLEOTIDE SEQUENCE [LARGE SCALE GENOMIC DNA]</scope>
    <source>
        <strain evidence="10 11">F0037</strain>
    </source>
</reference>
<dbReference type="InterPro" id="IPR036876">
    <property type="entry name" value="UVR_dom_sf"/>
</dbReference>
<comment type="subunit">
    <text evidence="7">Interacts with UvrB in an incision complex.</text>
</comment>
<dbReference type="Pfam" id="PF22920">
    <property type="entry name" value="UvrC_RNaseH"/>
    <property type="match status" value="1"/>
</dbReference>
<feature type="domain" description="UvrC family homology region profile" evidence="9">
    <location>
        <begin position="296"/>
        <end position="480"/>
    </location>
</feature>
<evidence type="ECO:0000256" key="1">
    <source>
        <dbReference type="ARBA" id="ARBA00022490"/>
    </source>
</evidence>
<dbReference type="GO" id="GO:0003677">
    <property type="term" value="F:DNA binding"/>
    <property type="evidence" value="ECO:0007669"/>
    <property type="project" value="UniProtKB-UniRule"/>
</dbReference>
<dbReference type="SUPFAM" id="SSF46600">
    <property type="entry name" value="C-terminal UvrC-binding domain of UvrB"/>
    <property type="match status" value="1"/>
</dbReference>
<dbReference type="Pfam" id="PF01541">
    <property type="entry name" value="GIY-YIG"/>
    <property type="match status" value="1"/>
</dbReference>
<dbReference type="PANTHER" id="PTHR30562:SF1">
    <property type="entry name" value="UVRABC SYSTEM PROTEIN C"/>
    <property type="match status" value="1"/>
</dbReference>
<dbReference type="Gene3D" id="3.30.420.340">
    <property type="entry name" value="UvrC, RNAse H endonuclease domain"/>
    <property type="match status" value="1"/>
</dbReference>
<dbReference type="HAMAP" id="MF_00203">
    <property type="entry name" value="UvrC"/>
    <property type="match status" value="1"/>
</dbReference>
<evidence type="ECO:0000256" key="5">
    <source>
        <dbReference type="ARBA" id="ARBA00023204"/>
    </source>
</evidence>
<dbReference type="GO" id="GO:0009432">
    <property type="term" value="P:SOS response"/>
    <property type="evidence" value="ECO:0007669"/>
    <property type="project" value="UniProtKB-UniRule"/>
</dbReference>
<keyword evidence="3 7" id="KW-0228">DNA excision</keyword>
<protein>
    <recommendedName>
        <fullName evidence="7">UvrABC system protein C</fullName>
        <shortName evidence="7">Protein UvrC</shortName>
    </recommendedName>
    <alternativeName>
        <fullName evidence="7">Excinuclease ABC subunit C</fullName>
    </alternativeName>
</protein>
<name>L1NIU4_9PORP</name>
<dbReference type="STRING" id="1127696.HMPREF9134_00148"/>
<comment type="caution">
    <text evidence="10">The sequence shown here is derived from an EMBL/GenBank/DDBJ whole genome shotgun (WGS) entry which is preliminary data.</text>
</comment>
<dbReference type="AlphaFoldDB" id="L1NIU4"/>
<keyword evidence="1 7" id="KW-0963">Cytoplasm</keyword>
<dbReference type="InterPro" id="IPR010994">
    <property type="entry name" value="RuvA_2-like"/>
</dbReference>
<dbReference type="GO" id="GO:0005737">
    <property type="term" value="C:cytoplasm"/>
    <property type="evidence" value="ECO:0007669"/>
    <property type="project" value="UniProtKB-SubCell"/>
</dbReference>
<dbReference type="InterPro" id="IPR004791">
    <property type="entry name" value="UvrC"/>
</dbReference>
<gene>
    <name evidence="7" type="primary">uvrC</name>
    <name evidence="10" type="ORF">HMPREF9134_00148</name>
</gene>
<comment type="function">
    <text evidence="7">The UvrABC repair system catalyzes the recognition and processing of DNA lesions. UvrC both incises the 5' and 3' sides of the lesion. The N-terminal half is responsible for the 3' incision and the C-terminal half is responsible for the 5' incision.</text>
</comment>
<dbReference type="GO" id="GO:0009380">
    <property type="term" value="C:excinuclease repair complex"/>
    <property type="evidence" value="ECO:0007669"/>
    <property type="project" value="InterPro"/>
</dbReference>
<dbReference type="GO" id="GO:0006289">
    <property type="term" value="P:nucleotide-excision repair"/>
    <property type="evidence" value="ECO:0007669"/>
    <property type="project" value="UniProtKB-UniRule"/>
</dbReference>
<keyword evidence="5 7" id="KW-0234">DNA repair</keyword>
<evidence type="ECO:0000256" key="2">
    <source>
        <dbReference type="ARBA" id="ARBA00022763"/>
    </source>
</evidence>
<evidence type="ECO:0000256" key="3">
    <source>
        <dbReference type="ARBA" id="ARBA00022769"/>
    </source>
</evidence>
<dbReference type="PROSITE" id="PS50164">
    <property type="entry name" value="GIY_YIG"/>
    <property type="match status" value="1"/>
</dbReference>
<dbReference type="InterPro" id="IPR000305">
    <property type="entry name" value="GIY-YIG_endonuc"/>
</dbReference>
<keyword evidence="2 7" id="KW-0227">DNA damage</keyword>
<dbReference type="Gene3D" id="1.10.150.20">
    <property type="entry name" value="5' to 3' exonuclease, C-terminal subdomain"/>
    <property type="match status" value="1"/>
</dbReference>
<dbReference type="InterPro" id="IPR038476">
    <property type="entry name" value="UvrC_RNase_H_dom_sf"/>
</dbReference>
<accession>L1NIU4</accession>
<comment type="similarity">
    <text evidence="7">Belongs to the UvrC family.</text>
</comment>
<dbReference type="SMART" id="SM00465">
    <property type="entry name" value="GIYc"/>
    <property type="match status" value="1"/>
</dbReference>
<keyword evidence="4 7" id="KW-0267">Excision nuclease</keyword>
<dbReference type="Gene3D" id="3.40.1440.10">
    <property type="entry name" value="GIY-YIG endonuclease"/>
    <property type="match status" value="1"/>
</dbReference>
<organism evidence="10 11">
    <name type="scientific">Porphyromonas catoniae F0037</name>
    <dbReference type="NCBI Taxonomy" id="1127696"/>
    <lineage>
        <taxon>Bacteria</taxon>
        <taxon>Pseudomonadati</taxon>
        <taxon>Bacteroidota</taxon>
        <taxon>Bacteroidia</taxon>
        <taxon>Bacteroidales</taxon>
        <taxon>Porphyromonadaceae</taxon>
        <taxon>Porphyromonas</taxon>
    </lineage>
</organism>
<dbReference type="eggNOG" id="COG0322">
    <property type="taxonomic scope" value="Bacteria"/>
</dbReference>
<dbReference type="PROSITE" id="PS50165">
    <property type="entry name" value="UVRC"/>
    <property type="match status" value="1"/>
</dbReference>
<keyword evidence="6 7" id="KW-0742">SOS response</keyword>
<evidence type="ECO:0000256" key="6">
    <source>
        <dbReference type="ARBA" id="ARBA00023236"/>
    </source>
</evidence>
<dbReference type="RefSeq" id="WP_005468120.1">
    <property type="nucleotide sequence ID" value="NZ_KB291034.1"/>
</dbReference>
<evidence type="ECO:0000313" key="10">
    <source>
        <dbReference type="EMBL" id="EKY03256.1"/>
    </source>
</evidence>
<evidence type="ECO:0000256" key="7">
    <source>
        <dbReference type="HAMAP-Rule" id="MF_00203"/>
    </source>
</evidence>
<dbReference type="PATRIC" id="fig|1127696.3.peg.128"/>
<dbReference type="InterPro" id="IPR035901">
    <property type="entry name" value="GIY-YIG_endonuc_sf"/>
</dbReference>
<sequence length="614" mass="70455">MTIDEIRKILPTLPEAPGCYKYIGQTGEIIYVGKAKNLRRRVSSYFQRDIQSSKTRLLVRQIRGIEYVVVGSEAEALILENALIKEHKPRYNILLKDDKTYPEVVIHREHFPRIRVERRPARDGSQHFGPYPNAGMAHAAVAMVRDLYPIRTCDLDLSPHKIAQGKYKVCLEYHIGKCKAPCVGYQTEEDYDHNIREITSLLRGNLRDVIELYKEEMLRLSGELRFEEAQIYKERLRYLENYQVKHTVAPHHIHNVDVFSFEEDADGSTYVNFMHLTQGMVTQVYTLEYRSLIEGETREELFASAITELRQRFASRARELILPFDPGWQDDVNVTITIPQRGDKKKLLELSERNVRQYKVDKYKRAERLNPDQKLMQVVGDLKQRLSLERVPMHIECFDNSNIQGSDPVAACVVFKRGRPSKKDYRKFNIRSVEGPDDYASMKEVVTRRYRRMVEAQEALPDLILADGGKGQVGAIRDALSSLGVEIPVAGLVKDDRHRTAALLYGEDTLREIPVRHHSPTFHLLEQIQAEVHRFAITFHRDKRSKSQLSSRLDYIKGVGAKTKDTLLSTFHSVQGISSATLVDLTRVIGPSKARIVYNAFHPDVSEESSVSVG</sequence>
<evidence type="ECO:0000259" key="9">
    <source>
        <dbReference type="PROSITE" id="PS50165"/>
    </source>
</evidence>
<dbReference type="HOGENOM" id="CLU_014841_3_2_10"/>
<dbReference type="SUPFAM" id="SSF82771">
    <property type="entry name" value="GIY-YIG endonuclease"/>
    <property type="match status" value="1"/>
</dbReference>
<dbReference type="EMBL" id="AMEQ01000003">
    <property type="protein sequence ID" value="EKY03256.1"/>
    <property type="molecule type" value="Genomic_DNA"/>
</dbReference>
<feature type="domain" description="GIY-YIG" evidence="8">
    <location>
        <begin position="15"/>
        <end position="93"/>
    </location>
</feature>
<dbReference type="InterPro" id="IPR001162">
    <property type="entry name" value="UvrC_RNase_H_dom"/>
</dbReference>
<evidence type="ECO:0000259" key="8">
    <source>
        <dbReference type="PROSITE" id="PS50164"/>
    </source>
</evidence>
<dbReference type="Pfam" id="PF08459">
    <property type="entry name" value="UvrC_RNaseH_dom"/>
    <property type="match status" value="1"/>
</dbReference>
<evidence type="ECO:0000256" key="4">
    <source>
        <dbReference type="ARBA" id="ARBA00022881"/>
    </source>
</evidence>
<dbReference type="InterPro" id="IPR047296">
    <property type="entry name" value="GIY-YIG_UvrC_Cho"/>
</dbReference>
<proteinExistence type="inferred from homology"/>
<dbReference type="Proteomes" id="UP000010408">
    <property type="component" value="Unassembled WGS sequence"/>
</dbReference>
<dbReference type="NCBIfam" id="TIGR00194">
    <property type="entry name" value="uvrC"/>
    <property type="match status" value="1"/>
</dbReference>
<dbReference type="GO" id="GO:0009381">
    <property type="term" value="F:excinuclease ABC activity"/>
    <property type="evidence" value="ECO:0007669"/>
    <property type="project" value="UniProtKB-UniRule"/>
</dbReference>
<dbReference type="CDD" id="cd10434">
    <property type="entry name" value="GIY-YIG_UvrC_Cho"/>
    <property type="match status" value="1"/>
</dbReference>
<comment type="subcellular location">
    <subcellularLocation>
        <location evidence="7">Cytoplasm</location>
    </subcellularLocation>
</comment>
<dbReference type="InterPro" id="IPR050066">
    <property type="entry name" value="UvrABC_protein_C"/>
</dbReference>
<dbReference type="PANTHER" id="PTHR30562">
    <property type="entry name" value="UVRC/OXIDOREDUCTASE"/>
    <property type="match status" value="1"/>
</dbReference>